<dbReference type="OrthoDB" id="9773351at2"/>
<dbReference type="Pfam" id="PF10108">
    <property type="entry name" value="DNA_pol_B_exo2"/>
    <property type="match status" value="1"/>
</dbReference>
<gene>
    <name evidence="2" type="ORF">PJIAN_3298</name>
</gene>
<protein>
    <recommendedName>
        <fullName evidence="1">Predicted 3'-5' exonuclease PolB-like domain-containing protein</fullName>
    </recommendedName>
</protein>
<organism evidence="2 3">
    <name type="scientific">Paludibacter jiangxiensis</name>
    <dbReference type="NCBI Taxonomy" id="681398"/>
    <lineage>
        <taxon>Bacteria</taxon>
        <taxon>Pseudomonadati</taxon>
        <taxon>Bacteroidota</taxon>
        <taxon>Bacteroidia</taxon>
        <taxon>Bacteroidales</taxon>
        <taxon>Paludibacteraceae</taxon>
        <taxon>Paludibacter</taxon>
    </lineage>
</organism>
<accession>A0A170ZSZ0</accession>
<evidence type="ECO:0000313" key="3">
    <source>
        <dbReference type="Proteomes" id="UP000076586"/>
    </source>
</evidence>
<dbReference type="AlphaFoldDB" id="A0A170ZSZ0"/>
<proteinExistence type="predicted"/>
<dbReference type="Gene3D" id="3.30.420.10">
    <property type="entry name" value="Ribonuclease H-like superfamily/Ribonuclease H"/>
    <property type="match status" value="1"/>
</dbReference>
<evidence type="ECO:0000259" key="1">
    <source>
        <dbReference type="Pfam" id="PF10108"/>
    </source>
</evidence>
<dbReference type="InterPro" id="IPR036397">
    <property type="entry name" value="RNaseH_sf"/>
</dbReference>
<keyword evidence="3" id="KW-1185">Reference proteome</keyword>
<dbReference type="InterPro" id="IPR019288">
    <property type="entry name" value="3'-5'_exonuclease_PolB-like"/>
</dbReference>
<reference evidence="3" key="1">
    <citation type="submission" date="2016-04" db="EMBL/GenBank/DDBJ databases">
        <title>Draft genome sequence of Paludibacter jiangxiensis strain NM7.</title>
        <authorList>
            <person name="Qiu Y."/>
            <person name="Matsuura N."/>
            <person name="Ohashi A."/>
            <person name="Tourlousse M.D."/>
            <person name="Sekiguchi Y."/>
        </authorList>
    </citation>
    <scope>NUCLEOTIDE SEQUENCE [LARGE SCALE GENOMIC DNA]</scope>
    <source>
        <strain evidence="3">NM7</strain>
    </source>
</reference>
<dbReference type="InterPro" id="IPR012337">
    <property type="entry name" value="RNaseH-like_sf"/>
</dbReference>
<dbReference type="CDD" id="cd05782">
    <property type="entry name" value="DNA_polB_like1_exo"/>
    <property type="match status" value="1"/>
</dbReference>
<name>A0A170ZSZ0_9BACT</name>
<reference evidence="3" key="2">
    <citation type="journal article" date="2017" name="Genome Announc.">
        <title>Draft genome sequence of Paludibacter jiangxiensis NM7(T), a propionate-producing fermentative bacterium.</title>
        <authorList>
            <person name="Qiu Y.-L."/>
            <person name="Tourlousse D.M."/>
            <person name="Matsuura N."/>
            <person name="Ohashi A."/>
            <person name="Sekiguchi Y."/>
        </authorList>
    </citation>
    <scope>NUCLEOTIDE SEQUENCE [LARGE SCALE GENOMIC DNA]</scope>
    <source>
        <strain evidence="3">NM7</strain>
    </source>
</reference>
<dbReference type="Proteomes" id="UP000076586">
    <property type="component" value="Unassembled WGS sequence"/>
</dbReference>
<comment type="caution">
    <text evidence="2">The sequence shown here is derived from an EMBL/GenBank/DDBJ whole genome shotgun (WGS) entry which is preliminary data.</text>
</comment>
<dbReference type="GO" id="GO:0003676">
    <property type="term" value="F:nucleic acid binding"/>
    <property type="evidence" value="ECO:0007669"/>
    <property type="project" value="InterPro"/>
</dbReference>
<sequence>MKNINKDRIVFLDIETVPQTVDYRQLPGRLPELWEEKAEVLKKRMPDRYPDDADAQYVFANGAGIFAEFGKIVCISAGFIYRKNGNDFFRVKSFSGDDEAKLLTEFCAMLELFGRPQEINLCGHNIKEFDVPYICRRLLVNGLPIPAVLDVASKKPWEVPFLDTLEMWKFGDYKNFTSLNLLTAIFNIPTPKDDINGSQVAQVYYEERDVERISVYCQKDVVATAQLWLRLNGFPLIDEDCIEHV</sequence>
<dbReference type="EMBL" id="BDCR01000003">
    <property type="protein sequence ID" value="GAT62986.1"/>
    <property type="molecule type" value="Genomic_DNA"/>
</dbReference>
<dbReference type="RefSeq" id="WP_068703769.1">
    <property type="nucleotide sequence ID" value="NZ_BDCR01000003.1"/>
</dbReference>
<dbReference type="SUPFAM" id="SSF53098">
    <property type="entry name" value="Ribonuclease H-like"/>
    <property type="match status" value="1"/>
</dbReference>
<feature type="domain" description="Predicted 3'-5' exonuclease PolB-like" evidence="1">
    <location>
        <begin position="69"/>
        <end position="232"/>
    </location>
</feature>
<evidence type="ECO:0000313" key="2">
    <source>
        <dbReference type="EMBL" id="GAT62986.1"/>
    </source>
</evidence>
<dbReference type="STRING" id="681398.PJIAN_3298"/>